<keyword evidence="4" id="KW-1185">Reference proteome</keyword>
<dbReference type="GO" id="GO:0003676">
    <property type="term" value="F:nucleic acid binding"/>
    <property type="evidence" value="ECO:0007669"/>
    <property type="project" value="InterPro"/>
</dbReference>
<dbReference type="InterPro" id="IPR043128">
    <property type="entry name" value="Rev_trsase/Diguanyl_cyclase"/>
</dbReference>
<dbReference type="Pfam" id="PF24626">
    <property type="entry name" value="SH3_Tf2-1"/>
    <property type="match status" value="1"/>
</dbReference>
<dbReference type="Gene3D" id="3.10.10.10">
    <property type="entry name" value="HIV Type 1 Reverse Transcriptase, subunit A, domain 1"/>
    <property type="match status" value="1"/>
</dbReference>
<accession>A0A5A7RIZ3</accession>
<dbReference type="InterPro" id="IPR043502">
    <property type="entry name" value="DNA/RNA_pol_sf"/>
</dbReference>
<dbReference type="SUPFAM" id="SSF56672">
    <property type="entry name" value="DNA/RNA polymerases"/>
    <property type="match status" value="1"/>
</dbReference>
<evidence type="ECO:0000259" key="1">
    <source>
        <dbReference type="Pfam" id="PF00078"/>
    </source>
</evidence>
<protein>
    <submittedName>
        <fullName evidence="3">Polyprotein</fullName>
    </submittedName>
</protein>
<dbReference type="AlphaFoldDB" id="A0A5A7RIZ3"/>
<comment type="caution">
    <text evidence="3">The sequence shown here is derived from an EMBL/GenBank/DDBJ whole genome shotgun (WGS) entry which is preliminary data.</text>
</comment>
<dbReference type="InterPro" id="IPR036397">
    <property type="entry name" value="RNaseH_sf"/>
</dbReference>
<dbReference type="EMBL" id="BKCP01013070">
    <property type="protein sequence ID" value="GER57098.1"/>
    <property type="molecule type" value="Genomic_DNA"/>
</dbReference>
<dbReference type="OrthoDB" id="1432654at2759"/>
<dbReference type="InterPro" id="IPR012337">
    <property type="entry name" value="RNaseH-like_sf"/>
</dbReference>
<dbReference type="FunFam" id="3.30.70.270:FF:000020">
    <property type="entry name" value="Transposon Tf2-6 polyprotein-like Protein"/>
    <property type="match status" value="1"/>
</dbReference>
<evidence type="ECO:0000259" key="2">
    <source>
        <dbReference type="Pfam" id="PF24626"/>
    </source>
</evidence>
<dbReference type="Gene3D" id="3.30.420.10">
    <property type="entry name" value="Ribonuclease H-like superfamily/Ribonuclease H"/>
    <property type="match status" value="1"/>
</dbReference>
<feature type="domain" description="Tf2-1-like SH3-like" evidence="2">
    <location>
        <begin position="678"/>
        <end position="741"/>
    </location>
</feature>
<evidence type="ECO:0000313" key="3">
    <source>
        <dbReference type="EMBL" id="GER57098.1"/>
    </source>
</evidence>
<reference evidence="4" key="1">
    <citation type="journal article" date="2019" name="Curr. Biol.">
        <title>Genome Sequence of Striga asiatica Provides Insight into the Evolution of Plant Parasitism.</title>
        <authorList>
            <person name="Yoshida S."/>
            <person name="Kim S."/>
            <person name="Wafula E.K."/>
            <person name="Tanskanen J."/>
            <person name="Kim Y.M."/>
            <person name="Honaas L."/>
            <person name="Yang Z."/>
            <person name="Spallek T."/>
            <person name="Conn C.E."/>
            <person name="Ichihashi Y."/>
            <person name="Cheong K."/>
            <person name="Cui S."/>
            <person name="Der J.P."/>
            <person name="Gundlach H."/>
            <person name="Jiao Y."/>
            <person name="Hori C."/>
            <person name="Ishida J.K."/>
            <person name="Kasahara H."/>
            <person name="Kiba T."/>
            <person name="Kim M.S."/>
            <person name="Koo N."/>
            <person name="Laohavisit A."/>
            <person name="Lee Y.H."/>
            <person name="Lumba S."/>
            <person name="McCourt P."/>
            <person name="Mortimer J.C."/>
            <person name="Mutuku J.M."/>
            <person name="Nomura T."/>
            <person name="Sasaki-Sekimoto Y."/>
            <person name="Seto Y."/>
            <person name="Wang Y."/>
            <person name="Wakatake T."/>
            <person name="Sakakibara H."/>
            <person name="Demura T."/>
            <person name="Yamaguchi S."/>
            <person name="Yoneyama K."/>
            <person name="Manabe R.I."/>
            <person name="Nelson D.C."/>
            <person name="Schulman A.H."/>
            <person name="Timko M.P."/>
            <person name="dePamphilis C.W."/>
            <person name="Choi D."/>
            <person name="Shirasu K."/>
        </authorList>
    </citation>
    <scope>NUCLEOTIDE SEQUENCE [LARGE SCALE GENOMIC DNA]</scope>
    <source>
        <strain evidence="4">cv. UVA1</strain>
    </source>
</reference>
<dbReference type="Gene3D" id="3.30.70.270">
    <property type="match status" value="3"/>
</dbReference>
<dbReference type="CDD" id="cd01647">
    <property type="entry name" value="RT_LTR"/>
    <property type="match status" value="1"/>
</dbReference>
<feature type="domain" description="Reverse transcriptase" evidence="1">
    <location>
        <begin position="209"/>
        <end position="268"/>
    </location>
</feature>
<dbReference type="PANTHER" id="PTHR37984">
    <property type="entry name" value="PROTEIN CBG26694"/>
    <property type="match status" value="1"/>
</dbReference>
<name>A0A5A7RIZ3_STRAF</name>
<gene>
    <name evidence="3" type="ORF">STAS_34888</name>
</gene>
<sequence length="765" mass="87429">MQWRELKDTKTMRLLAWVRDQRVVVLVDNSSSHNFINTTLSNKLNLPMTKVDPFDLEGLGPVTTDYKVGTMEFRWGDGIVKLSAGNNEGAKKTSLNNLEKLWKGGSQLFAMKVEKKEKELEKEPSINREVQDLLDQFGEVMTEPNGLPPWRTFDHHIPLKDETQAVHVHPYRYAHFKKTEIERQVREMLETGLIGHSTSPFSSPVLLAKKKDRTWRFCTHYRVLNATTIKDRIPIPSIDDMLDEHGGSKYFSKLDLRAGYHQIRVAELPSDKGGGGRHPKDDVSYSPRVVLSILAANAFHKKPSKCSFGQGSVEYLGHIISYEGVNVDPRKIEAMQDWPKPKSLKELRGFLGLTGYYRKFVNDYGSIAKPLTDMTKKGGFKWTMASEEAFDQLKLAMTTTPVLAMPRFDIMFEALGSMLIGWSVYVKEMLTVIEANSVADALSRRTDVAKLQAISGPTWAIWYQLREAHALDAFCNETRRLMEAQDETVYVPETEQLRSSIMQYFHDSKIGGHSGVYRTWGEIGFTKTEWLVATSTGTRSYMGGYLYGFYRGITEIQWVKRSYGGGISSNQGTELAMSSAYHPQTDGQTEGFLPWAEFWYNTTFHASTKFTPFELVYGRATQMLVSYPVGKSPNAEVHRELMERDLLIRELKQNLSRSINRMKEYYDKGRREETFGSGDWVYLKLRPHRQQTISQKVLYKLGNRFYGPYQIIERIGEVAYTLELHEGSQIHPVIHVSQLKRSLGYAREAHTRLPAVNEDGQIIVL</sequence>
<organism evidence="3 4">
    <name type="scientific">Striga asiatica</name>
    <name type="common">Asiatic witchweed</name>
    <name type="synonym">Buchnera asiatica</name>
    <dbReference type="NCBI Taxonomy" id="4170"/>
    <lineage>
        <taxon>Eukaryota</taxon>
        <taxon>Viridiplantae</taxon>
        <taxon>Streptophyta</taxon>
        <taxon>Embryophyta</taxon>
        <taxon>Tracheophyta</taxon>
        <taxon>Spermatophyta</taxon>
        <taxon>Magnoliopsida</taxon>
        <taxon>eudicotyledons</taxon>
        <taxon>Gunneridae</taxon>
        <taxon>Pentapetalae</taxon>
        <taxon>asterids</taxon>
        <taxon>lamiids</taxon>
        <taxon>Lamiales</taxon>
        <taxon>Orobanchaceae</taxon>
        <taxon>Buchnereae</taxon>
        <taxon>Striga</taxon>
    </lineage>
</organism>
<dbReference type="SUPFAM" id="SSF53098">
    <property type="entry name" value="Ribonuclease H-like"/>
    <property type="match status" value="1"/>
</dbReference>
<dbReference type="Proteomes" id="UP000325081">
    <property type="component" value="Unassembled WGS sequence"/>
</dbReference>
<proteinExistence type="predicted"/>
<dbReference type="InterPro" id="IPR000477">
    <property type="entry name" value="RT_dom"/>
</dbReference>
<dbReference type="Pfam" id="PF00078">
    <property type="entry name" value="RVT_1"/>
    <property type="match status" value="1"/>
</dbReference>
<dbReference type="InterPro" id="IPR056924">
    <property type="entry name" value="SH3_Tf2-1"/>
</dbReference>
<evidence type="ECO:0000313" key="4">
    <source>
        <dbReference type="Proteomes" id="UP000325081"/>
    </source>
</evidence>
<dbReference type="InterPro" id="IPR050951">
    <property type="entry name" value="Retrovirus_Pol_polyprotein"/>
</dbReference>
<dbReference type="PANTHER" id="PTHR37984:SF5">
    <property type="entry name" value="PROTEIN NYNRIN-LIKE"/>
    <property type="match status" value="1"/>
</dbReference>